<sequence length="562" mass="62445">MQLPDKTPLVENVVVTSKKDLTELAKKALSEGKGAFLKVFAKDQRGKYYITILLDSSKVLAAECLVVDNKQTLVGEDALNLFKALLGKPMVVDAYSLDEIEMKLSIAENLDVYSETPKIPLDELFSGSAVQVRPKEVPEAKEPAPKPEPVPEQKPVAEKKPGEKAVPKPAQKSGGKPEIVVSFTGGKLPEEAFKKYAEHIVREVRKMKGVSIDKIEFDANVGEGVVYLNVHVYGSAGTGDRRNLEVAERRILHIVSKHAPVILREAEHKPILRDISVVLNGEEARPQEITLKDEKKTGAVTKDGRVKLSVLKDVWPYFSNFARTVVQELETAGIKVDSAYFDVKGWREFEVNLSIVVESPFDRATTEKTIRTVLTRHVKELSRSIGRYITVHSVEVELVEKPSLGHAPAKKPVASGKAAEVLAKKALLEKEVEKLLKEAGIDELAPLTEQKKKEAEETLLKSRVEPAIETLKNRIRAELKLMPRVIFKWLKINHEVHGTTVYIDVEASFVKENVGGLFGAYSGVSDEKIKKDVVDVINRIIREVSSEYSVAIKPRSVNVILR</sequence>
<accession>A0A097QVW0</accession>
<dbReference type="HOGENOM" id="CLU_035109_0_0_2"/>
<dbReference type="GeneID" id="25153740"/>
<feature type="compositionally biased region" description="Basic and acidic residues" evidence="1">
    <location>
        <begin position="135"/>
        <end position="166"/>
    </location>
</feature>
<dbReference type="Proteomes" id="UP000029980">
    <property type="component" value="Chromosome"/>
</dbReference>
<name>A0A097QVW0_9EURY</name>
<dbReference type="KEGG" id="teu:TEU_09875"/>
<evidence type="ECO:0000313" key="2">
    <source>
        <dbReference type="EMBL" id="AIU70614.1"/>
    </source>
</evidence>
<proteinExistence type="predicted"/>
<protein>
    <submittedName>
        <fullName evidence="2">Uncharacterized protein</fullName>
    </submittedName>
</protein>
<gene>
    <name evidence="2" type="ORF">TEU_09875</name>
</gene>
<dbReference type="AlphaFoldDB" id="A0A097QVW0"/>
<feature type="region of interest" description="Disordered" evidence="1">
    <location>
        <begin position="135"/>
        <end position="178"/>
    </location>
</feature>
<keyword evidence="3" id="KW-1185">Reference proteome</keyword>
<evidence type="ECO:0000313" key="3">
    <source>
        <dbReference type="Proteomes" id="UP000029980"/>
    </source>
</evidence>
<dbReference type="OrthoDB" id="86210at2157"/>
<reference evidence="2 3" key="1">
    <citation type="journal article" date="2015" name="Int. J. Syst. Evol. Microbiol.">
        <title>Thermococcus eurythermalis sp. nov., a conditional piezophilic hyperthermophilic archaeon with a wide temperature range isolated from an oil-immersed chimney in the Guaymas Basin.</title>
        <authorList>
            <person name="Zhao W."/>
            <person name="Zeng X."/>
            <person name="Xiao X."/>
        </authorList>
    </citation>
    <scope>NUCLEOTIDE SEQUENCE [LARGE SCALE GENOMIC DNA]</scope>
    <source>
        <strain evidence="2 3">A501</strain>
    </source>
</reference>
<evidence type="ECO:0000256" key="1">
    <source>
        <dbReference type="SAM" id="MobiDB-lite"/>
    </source>
</evidence>
<dbReference type="EMBL" id="CP008887">
    <property type="protein sequence ID" value="AIU70614.1"/>
    <property type="molecule type" value="Genomic_DNA"/>
</dbReference>
<dbReference type="RefSeq" id="WP_050003580.1">
    <property type="nucleotide sequence ID" value="NZ_CP008887.1"/>
</dbReference>
<organism evidence="2 3">
    <name type="scientific">Thermococcus eurythermalis</name>
    <dbReference type="NCBI Taxonomy" id="1505907"/>
    <lineage>
        <taxon>Archaea</taxon>
        <taxon>Methanobacteriati</taxon>
        <taxon>Methanobacteriota</taxon>
        <taxon>Thermococci</taxon>
        <taxon>Thermococcales</taxon>
        <taxon>Thermococcaceae</taxon>
        <taxon>Thermococcus</taxon>
    </lineage>
</organism>